<name>A0A4S4LPM6_9AGAM</name>
<evidence type="ECO:0000313" key="1">
    <source>
        <dbReference type="EMBL" id="THH13877.1"/>
    </source>
</evidence>
<proteinExistence type="predicted"/>
<protein>
    <recommendedName>
        <fullName evidence="3">Succinate dehydrogenase assembly factor 3, mitochondrial</fullName>
    </recommendedName>
</protein>
<dbReference type="Proteomes" id="UP000310158">
    <property type="component" value="Unassembled WGS sequence"/>
</dbReference>
<dbReference type="EMBL" id="SGPL01000318">
    <property type="protein sequence ID" value="THH13877.1"/>
    <property type="molecule type" value="Genomic_DNA"/>
</dbReference>
<keyword evidence="2" id="KW-1185">Reference proteome</keyword>
<dbReference type="AlphaFoldDB" id="A0A4S4LPM6"/>
<sequence>MALSNQYRAFDRQNSTQAFTAACFERIDTFPWKCWKNYLDHIPMGPGAEHFRGKKMDPTVFEKLSAEQLGQMYELMHATRDVWKSADQLAESSVESGEGKSQ</sequence>
<evidence type="ECO:0008006" key="3">
    <source>
        <dbReference type="Google" id="ProtNLM"/>
    </source>
</evidence>
<organism evidence="1 2">
    <name type="scientific">Bondarzewia mesenterica</name>
    <dbReference type="NCBI Taxonomy" id="1095465"/>
    <lineage>
        <taxon>Eukaryota</taxon>
        <taxon>Fungi</taxon>
        <taxon>Dikarya</taxon>
        <taxon>Basidiomycota</taxon>
        <taxon>Agaricomycotina</taxon>
        <taxon>Agaricomycetes</taxon>
        <taxon>Russulales</taxon>
        <taxon>Bondarzewiaceae</taxon>
        <taxon>Bondarzewia</taxon>
    </lineage>
</organism>
<evidence type="ECO:0000313" key="2">
    <source>
        <dbReference type="Proteomes" id="UP000310158"/>
    </source>
</evidence>
<gene>
    <name evidence="1" type="ORF">EW146_g6388</name>
</gene>
<reference evidence="1 2" key="1">
    <citation type="submission" date="2019-02" db="EMBL/GenBank/DDBJ databases">
        <title>Genome sequencing of the rare red list fungi Bondarzewia mesenterica.</title>
        <authorList>
            <person name="Buettner E."/>
            <person name="Kellner H."/>
        </authorList>
    </citation>
    <scope>NUCLEOTIDE SEQUENCE [LARGE SCALE GENOMIC DNA]</scope>
    <source>
        <strain evidence="1 2">DSM 108281</strain>
    </source>
</reference>
<comment type="caution">
    <text evidence="1">The sequence shown here is derived from an EMBL/GenBank/DDBJ whole genome shotgun (WGS) entry which is preliminary data.</text>
</comment>
<dbReference type="OrthoDB" id="278329at2759"/>
<accession>A0A4S4LPM6</accession>